<keyword evidence="6 15" id="KW-0645">Protease</keyword>
<evidence type="ECO:0000256" key="2">
    <source>
        <dbReference type="ARBA" id="ARBA00002451"/>
    </source>
</evidence>
<dbReference type="GO" id="GO:0004252">
    <property type="term" value="F:serine-type endopeptidase activity"/>
    <property type="evidence" value="ECO:0007669"/>
    <property type="project" value="UniProtKB-UniRule"/>
</dbReference>
<feature type="chain" id="PRO_5029863093" description="tripeptidyl-peptidase II" evidence="17">
    <location>
        <begin position="23"/>
        <end position="593"/>
    </location>
</feature>
<evidence type="ECO:0000259" key="18">
    <source>
        <dbReference type="PROSITE" id="PS51695"/>
    </source>
</evidence>
<evidence type="ECO:0000256" key="6">
    <source>
        <dbReference type="ARBA" id="ARBA00022670"/>
    </source>
</evidence>
<evidence type="ECO:0000256" key="7">
    <source>
        <dbReference type="ARBA" id="ARBA00022723"/>
    </source>
</evidence>
<dbReference type="RefSeq" id="XP_031880642.1">
    <property type="nucleotide sequence ID" value="XM_032022386.1"/>
</dbReference>
<evidence type="ECO:0000256" key="3">
    <source>
        <dbReference type="ARBA" id="ARBA00004239"/>
    </source>
</evidence>
<organism evidence="19 20">
    <name type="scientific">Colletotrichum fructicola (strain Nara gc5)</name>
    <name type="common">Anthracnose fungus</name>
    <name type="synonym">Colletotrichum gloeosporioides (strain Nara gc5)</name>
    <dbReference type="NCBI Taxonomy" id="1213859"/>
    <lineage>
        <taxon>Eukaryota</taxon>
        <taxon>Fungi</taxon>
        <taxon>Dikarya</taxon>
        <taxon>Ascomycota</taxon>
        <taxon>Pezizomycotina</taxon>
        <taxon>Sordariomycetes</taxon>
        <taxon>Hypocreomycetidae</taxon>
        <taxon>Glomerellales</taxon>
        <taxon>Glomerellaceae</taxon>
        <taxon>Colletotrichum</taxon>
        <taxon>Colletotrichum gloeosporioides species complex</taxon>
    </lineage>
</organism>
<dbReference type="PROSITE" id="PS00138">
    <property type="entry name" value="SUBTILASE_SER"/>
    <property type="match status" value="1"/>
</dbReference>
<keyword evidence="7 15" id="KW-0479">Metal-binding</keyword>
<feature type="active site" description="Charge relay system" evidence="15">
    <location>
        <position position="285"/>
    </location>
</feature>
<dbReference type="Gene3D" id="3.40.50.200">
    <property type="entry name" value="Peptidase S8/S53 domain"/>
    <property type="match status" value="1"/>
</dbReference>
<keyword evidence="5" id="KW-0964">Secreted</keyword>
<evidence type="ECO:0000256" key="4">
    <source>
        <dbReference type="ARBA" id="ARBA00012462"/>
    </source>
</evidence>
<keyword evidence="11 15" id="KW-0106">Calcium</keyword>
<keyword evidence="10 15" id="KW-0720">Serine protease</keyword>
<feature type="domain" description="Peptidase S53" evidence="18">
    <location>
        <begin position="203"/>
        <end position="591"/>
    </location>
</feature>
<keyword evidence="14" id="KW-0325">Glycoprotein</keyword>
<dbReference type="SUPFAM" id="SSF54897">
    <property type="entry name" value="Protease propeptides/inhibitors"/>
    <property type="match status" value="1"/>
</dbReference>
<gene>
    <name evidence="19" type="primary">sed2-1</name>
    <name evidence="19" type="ORF">CGGC5_v004709</name>
</gene>
<dbReference type="OrthoDB" id="2919105at2759"/>
<dbReference type="Proteomes" id="UP000011096">
    <property type="component" value="Unassembled WGS sequence"/>
</dbReference>
<dbReference type="InterPro" id="IPR000209">
    <property type="entry name" value="Peptidase_S8/S53_dom"/>
</dbReference>
<evidence type="ECO:0000256" key="10">
    <source>
        <dbReference type="ARBA" id="ARBA00022825"/>
    </source>
</evidence>
<dbReference type="InterPro" id="IPR030400">
    <property type="entry name" value="Sedolisin_dom"/>
</dbReference>
<evidence type="ECO:0000256" key="17">
    <source>
        <dbReference type="SAM" id="SignalP"/>
    </source>
</evidence>
<feature type="binding site" evidence="15">
    <location>
        <position position="571"/>
    </location>
    <ligand>
        <name>Ca(2+)</name>
        <dbReference type="ChEBI" id="CHEBI:29108"/>
    </ligand>
</feature>
<comment type="subcellular location">
    <subcellularLocation>
        <location evidence="3">Secreted</location>
        <location evidence="3">Extracellular space</location>
    </subcellularLocation>
</comment>
<dbReference type="CDD" id="cd04056">
    <property type="entry name" value="Peptidases_S53"/>
    <property type="match status" value="1"/>
</dbReference>
<dbReference type="AlphaFoldDB" id="A0A7J6JI77"/>
<dbReference type="PROSITE" id="PS51695">
    <property type="entry name" value="SEDOLISIN"/>
    <property type="match status" value="1"/>
</dbReference>
<dbReference type="InParanoid" id="A0A7J6JI77"/>
<dbReference type="Pfam" id="PF00082">
    <property type="entry name" value="Peptidase_S8"/>
    <property type="match status" value="1"/>
</dbReference>
<evidence type="ECO:0000256" key="9">
    <source>
        <dbReference type="ARBA" id="ARBA00022801"/>
    </source>
</evidence>
<keyword evidence="8 17" id="KW-0732">Signal</keyword>
<dbReference type="PANTHER" id="PTHR14218:SF15">
    <property type="entry name" value="TRIPEPTIDYL-PEPTIDASE 1"/>
    <property type="match status" value="1"/>
</dbReference>
<comment type="caution">
    <text evidence="19">The sequence shown here is derived from an EMBL/GenBank/DDBJ whole genome shotgun (WGS) entry which is preliminary data.</text>
</comment>
<evidence type="ECO:0000256" key="5">
    <source>
        <dbReference type="ARBA" id="ARBA00022525"/>
    </source>
</evidence>
<dbReference type="FunFam" id="3.40.50.200:FF:000015">
    <property type="entry name" value="Tripeptidyl peptidase A"/>
    <property type="match status" value="1"/>
</dbReference>
<accession>A0A7J6JI77</accession>
<comment type="function">
    <text evidence="2">Secreted tripeptidyl-peptidase which degrades proteins at acidic pHs and is involved in virulence.</text>
</comment>
<keyword evidence="20" id="KW-1185">Reference proteome</keyword>
<dbReference type="InterPro" id="IPR015366">
    <property type="entry name" value="S53_propep"/>
</dbReference>
<dbReference type="InterPro" id="IPR023828">
    <property type="entry name" value="Peptidase_S8_Ser-AS"/>
</dbReference>
<evidence type="ECO:0000256" key="12">
    <source>
        <dbReference type="ARBA" id="ARBA00023026"/>
    </source>
</evidence>
<dbReference type="PANTHER" id="PTHR14218">
    <property type="entry name" value="PROTEASE S8 TRIPEPTIDYL PEPTIDASE I CLN2"/>
    <property type="match status" value="1"/>
</dbReference>
<evidence type="ECO:0000256" key="15">
    <source>
        <dbReference type="PROSITE-ProRule" id="PRU01032"/>
    </source>
</evidence>
<dbReference type="GO" id="GO:0046872">
    <property type="term" value="F:metal ion binding"/>
    <property type="evidence" value="ECO:0007669"/>
    <property type="project" value="UniProtKB-UniRule"/>
</dbReference>
<feature type="binding site" evidence="15">
    <location>
        <position position="569"/>
    </location>
    <ligand>
        <name>Ca(2+)</name>
        <dbReference type="ChEBI" id="CHEBI:29108"/>
    </ligand>
</feature>
<reference evidence="19 20" key="2">
    <citation type="submission" date="2020-04" db="EMBL/GenBank/DDBJ databases">
        <title>Genome sequencing and assembly of multiple isolates from the Colletotrichum gloeosporioides species complex.</title>
        <authorList>
            <person name="Gan P."/>
            <person name="Shirasu K."/>
        </authorList>
    </citation>
    <scope>NUCLEOTIDE SEQUENCE [LARGE SCALE GENOMIC DNA]</scope>
    <source>
        <strain evidence="19 20">Nara gc5</strain>
    </source>
</reference>
<comment type="cofactor">
    <cofactor evidence="15">
        <name>Ca(2+)</name>
        <dbReference type="ChEBI" id="CHEBI:29108"/>
    </cofactor>
    <text evidence="15">Binds 1 Ca(2+) ion per subunit.</text>
</comment>
<evidence type="ECO:0000256" key="8">
    <source>
        <dbReference type="ARBA" id="ARBA00022729"/>
    </source>
</evidence>
<evidence type="ECO:0000313" key="20">
    <source>
        <dbReference type="Proteomes" id="UP000011096"/>
    </source>
</evidence>
<evidence type="ECO:0000313" key="19">
    <source>
        <dbReference type="EMBL" id="KAF4490037.1"/>
    </source>
</evidence>
<evidence type="ECO:0000256" key="13">
    <source>
        <dbReference type="ARBA" id="ARBA00023145"/>
    </source>
</evidence>
<dbReference type="CDD" id="cd11377">
    <property type="entry name" value="Pro-peptidase_S53"/>
    <property type="match status" value="1"/>
</dbReference>
<dbReference type="GO" id="GO:0005576">
    <property type="term" value="C:extracellular region"/>
    <property type="evidence" value="ECO:0007669"/>
    <property type="project" value="UniProtKB-SubCell"/>
</dbReference>
<dbReference type="SMART" id="SM00944">
    <property type="entry name" value="Pro-kuma_activ"/>
    <property type="match status" value="1"/>
</dbReference>
<protein>
    <recommendedName>
        <fullName evidence="4">tripeptidyl-peptidase II</fullName>
        <ecNumber evidence="4">3.4.14.10</ecNumber>
    </recommendedName>
</protein>
<dbReference type="InterPro" id="IPR036852">
    <property type="entry name" value="Peptidase_S8/S53_dom_sf"/>
</dbReference>
<keyword evidence="9 15" id="KW-0378">Hydrolase</keyword>
<dbReference type="GeneID" id="43606583"/>
<keyword evidence="12" id="KW-0843">Virulence</keyword>
<dbReference type="GO" id="GO:0006508">
    <property type="term" value="P:proteolysis"/>
    <property type="evidence" value="ECO:0007669"/>
    <property type="project" value="UniProtKB-KW"/>
</dbReference>
<evidence type="ECO:0000256" key="1">
    <source>
        <dbReference type="ARBA" id="ARBA00001910"/>
    </source>
</evidence>
<name>A0A7J6JI77_COLFN</name>
<feature type="binding site" evidence="15">
    <location>
        <position position="546"/>
    </location>
    <ligand>
        <name>Ca(2+)</name>
        <dbReference type="ChEBI" id="CHEBI:29108"/>
    </ligand>
</feature>
<evidence type="ECO:0000256" key="11">
    <source>
        <dbReference type="ARBA" id="ARBA00022837"/>
    </source>
</evidence>
<feature type="active site" description="Charge relay system" evidence="15">
    <location>
        <position position="281"/>
    </location>
</feature>
<comment type="catalytic activity">
    <reaction evidence="1">
        <text>Release of an N-terminal tripeptide from a polypeptide.</text>
        <dbReference type="EC" id="3.4.14.10"/>
    </reaction>
</comment>
<feature type="region of interest" description="Disordered" evidence="16">
    <location>
        <begin position="182"/>
        <end position="201"/>
    </location>
</feature>
<sequence>MIANYFTLYAISASAIISVGSALTQVENVVNVPEGWVSQGRPEQSDRITLSVALKQPKLDELKSRLKAISNPTSKDYAKRLSQESVENYRAASREDVDAVRSWLTAQNIVDLEVSRSWINFNTTVANGEKLLNTEFNQYSFNGGAPVIRALSYSVPENISSAIDFVHPVTNFMSTSRQPLRLDPLADKPKMPPGKSKSPCNDGTDPICIKFLYKINYTAPIGNSPVKFGIAGFLEEYINKEDTTTFIKRFAPEILETGYEFSVELINGGENRQSANVAGSEAALDVQYAMALGYPANVVYYSTGGRGTKLDKDGKPDDSQKSDNEPYLEFLEYLLARPDDTLPHVISISYADDELSVPQPYAIRTCDMFASLAARGVSVLAASGDGGARGTGGLKCYSNDGKMTEMTLPTFPASCPYVTAIGATTNSGPPVNGAKFSTGGFSNYFERPEWQDGVVKKYTKALNGTLDGRYNTSGRAFPDISAIGSGFVIQRAGKESNVLGTSASCPVVAAMIALVNDGRLRAGKGSVGWLNPILYSKKMRAVLQDVVEGESQSCAWNGDAPGGWPAKPGFDTITGLGVPNDFEKFFKVFMDLD</sequence>
<dbReference type="SUPFAM" id="SSF52743">
    <property type="entry name" value="Subtilisin-like"/>
    <property type="match status" value="1"/>
</dbReference>
<reference evidence="19 20" key="1">
    <citation type="submission" date="2012-08" db="EMBL/GenBank/DDBJ databases">
        <authorList>
            <person name="Gan P.H.P."/>
            <person name="Ikeda K."/>
            <person name="Irieda H."/>
            <person name="Narusaka M."/>
            <person name="O'Connell R.J."/>
            <person name="Narusaka Y."/>
            <person name="Takano Y."/>
            <person name="Kubo Y."/>
            <person name="Shirasu K."/>
        </authorList>
    </citation>
    <scope>NUCLEOTIDE SEQUENCE [LARGE SCALE GENOMIC DNA]</scope>
    <source>
        <strain evidence="19 20">Nara gc5</strain>
    </source>
</reference>
<dbReference type="EC" id="3.4.14.10" evidence="4"/>
<keyword evidence="13" id="KW-0865">Zymogen</keyword>
<feature type="binding site" evidence="15">
    <location>
        <position position="545"/>
    </location>
    <ligand>
        <name>Ca(2+)</name>
        <dbReference type="ChEBI" id="CHEBI:29108"/>
    </ligand>
</feature>
<feature type="active site" description="Charge relay system" evidence="15">
    <location>
        <position position="502"/>
    </location>
</feature>
<proteinExistence type="predicted"/>
<evidence type="ECO:0000256" key="16">
    <source>
        <dbReference type="SAM" id="MobiDB-lite"/>
    </source>
</evidence>
<dbReference type="GO" id="GO:0008240">
    <property type="term" value="F:tripeptidyl-peptidase activity"/>
    <property type="evidence" value="ECO:0007669"/>
    <property type="project" value="UniProtKB-EC"/>
</dbReference>
<dbReference type="Pfam" id="PF09286">
    <property type="entry name" value="Pro-kuma_activ"/>
    <property type="match status" value="1"/>
</dbReference>
<dbReference type="InterPro" id="IPR050819">
    <property type="entry name" value="Tripeptidyl-peptidase_I"/>
</dbReference>
<dbReference type="EMBL" id="ANPB02000002">
    <property type="protein sequence ID" value="KAF4490037.1"/>
    <property type="molecule type" value="Genomic_DNA"/>
</dbReference>
<feature type="signal peptide" evidence="17">
    <location>
        <begin position="1"/>
        <end position="22"/>
    </location>
</feature>
<evidence type="ECO:0000256" key="14">
    <source>
        <dbReference type="ARBA" id="ARBA00023180"/>
    </source>
</evidence>